<name>A0A2W1JTS5_9CYAN</name>
<comment type="caution">
    <text evidence="5">The sequence shown here is derived from an EMBL/GenBank/DDBJ whole genome shotgun (WGS) entry which is preliminary data.</text>
</comment>
<dbReference type="SMART" id="SM00490">
    <property type="entry name" value="HELICc"/>
    <property type="match status" value="1"/>
</dbReference>
<evidence type="ECO:0000259" key="4">
    <source>
        <dbReference type="PROSITE" id="PS51194"/>
    </source>
</evidence>
<gene>
    <name evidence="5" type="primary">dbpA_1</name>
    <name evidence="5" type="ORF">C1752_00948</name>
</gene>
<sequence>MEAIATLKTPMVAQTSKNTGFDQLHEQVQRWIYAQGWPGLRPIQDAAVSPILSRKSDVIITAATAGGKTEAAFLPVFSQLVTHPGKSIQVIGLSPLKALINDQHRRLAEIGEGLRIPVNAWHGDIASGKKKRVLENPAGVVLITPESLEALFVLRGTQLAELFKDLQYIVIDEMHSFIGSERGRQMQSLMHRVELVVGKRVMRVGLSATLGDMSLAAEFLRPGHGDGVQLIQSGGKDQDIKLQIRGYVKPAFEDDDDVDEVPKDEMDLQPSADAIAIAGDLFKALRGDKNLIFINSRRQVERYADLLRYMSIERRVPNEFLPHHGSLAKELRQEAEDALKAEDRPSNVICTMTLEMGIDVGSVKSIAQVGPPSSVASTCQRLGRSGRRAGESAIMRVYISEPEVTPSTPITNSLYFDLVQAIAIFTLLLEGWFEPPIIGRLQLSTLIQQLLSLIAQQSGVRPDQAWDFLCRTGPFAAVDQDIFMELLRTLGHHDLIQQSQDGLLLLGIKGEKQVNHYTFYTAFATQDEYHLVSDGRTLGSLPVRSPLVEGMFLIFAGRRWEVMSVDEHRGKVEVIGASSGKAPDFGGSSGFVHDRLRQTMYKIYLSDQIPGFLDETARDLLQTARQQFRDQGLHQTQALEDGRSTLLFPWRGSVITNTLFVQLLDRGLKVQNQGVTLKVNGLDGEGLRSHLLELLNQGPADPVELAAAVKNKRNDKYDRFLSDDLLCRNYAASHLDAQGAWSVLEELLESI</sequence>
<feature type="domain" description="Helicase ATP-binding" evidence="3">
    <location>
        <begin position="49"/>
        <end position="228"/>
    </location>
</feature>
<dbReference type="Gene3D" id="3.40.50.300">
    <property type="entry name" value="P-loop containing nucleotide triphosphate hydrolases"/>
    <property type="match status" value="2"/>
</dbReference>
<dbReference type="AlphaFoldDB" id="A0A2W1JTS5"/>
<dbReference type="PANTHER" id="PTHR47962:SF5">
    <property type="entry name" value="ATP-DEPENDENT HELICASE LHR-RELATED"/>
    <property type="match status" value="1"/>
</dbReference>
<dbReference type="PANTHER" id="PTHR47962">
    <property type="entry name" value="ATP-DEPENDENT HELICASE LHR-RELATED-RELATED"/>
    <property type="match status" value="1"/>
</dbReference>
<keyword evidence="2" id="KW-0067">ATP-binding</keyword>
<keyword evidence="5" id="KW-0378">Hydrolase</keyword>
<dbReference type="InterPro" id="IPR001650">
    <property type="entry name" value="Helicase_C-like"/>
</dbReference>
<keyword evidence="1" id="KW-0547">Nucleotide-binding</keyword>
<dbReference type="PROSITE" id="PS51194">
    <property type="entry name" value="HELICASE_CTER"/>
    <property type="match status" value="1"/>
</dbReference>
<dbReference type="EC" id="3.6.4.13" evidence="5"/>
<dbReference type="PROSITE" id="PS51192">
    <property type="entry name" value="HELICASE_ATP_BIND_1"/>
    <property type="match status" value="1"/>
</dbReference>
<dbReference type="Pfam" id="PF00271">
    <property type="entry name" value="Helicase_C"/>
    <property type="match status" value="1"/>
</dbReference>
<evidence type="ECO:0000256" key="1">
    <source>
        <dbReference type="ARBA" id="ARBA00022741"/>
    </source>
</evidence>
<dbReference type="GO" id="GO:0003677">
    <property type="term" value="F:DNA binding"/>
    <property type="evidence" value="ECO:0007669"/>
    <property type="project" value="TreeGrafter"/>
</dbReference>
<dbReference type="EMBL" id="PQWO01000002">
    <property type="protein sequence ID" value="PZD74465.1"/>
    <property type="molecule type" value="Genomic_DNA"/>
</dbReference>
<dbReference type="SUPFAM" id="SSF52540">
    <property type="entry name" value="P-loop containing nucleoside triphosphate hydrolases"/>
    <property type="match status" value="1"/>
</dbReference>
<dbReference type="GO" id="GO:0016887">
    <property type="term" value="F:ATP hydrolysis activity"/>
    <property type="evidence" value="ECO:0007669"/>
    <property type="project" value="TreeGrafter"/>
</dbReference>
<evidence type="ECO:0000313" key="5">
    <source>
        <dbReference type="EMBL" id="PZD74465.1"/>
    </source>
</evidence>
<feature type="domain" description="Helicase C-terminal" evidence="4">
    <location>
        <begin position="277"/>
        <end position="433"/>
    </location>
</feature>
<dbReference type="InterPro" id="IPR027417">
    <property type="entry name" value="P-loop_NTPase"/>
</dbReference>
<dbReference type="GO" id="GO:0003724">
    <property type="term" value="F:RNA helicase activity"/>
    <property type="evidence" value="ECO:0007669"/>
    <property type="project" value="UniProtKB-EC"/>
</dbReference>
<dbReference type="GO" id="GO:0005524">
    <property type="term" value="F:ATP binding"/>
    <property type="evidence" value="ECO:0007669"/>
    <property type="project" value="UniProtKB-KW"/>
</dbReference>
<accession>A0A2W1JTS5</accession>
<keyword evidence="5" id="KW-0347">Helicase</keyword>
<evidence type="ECO:0000313" key="6">
    <source>
        <dbReference type="Proteomes" id="UP000248857"/>
    </source>
</evidence>
<evidence type="ECO:0000256" key="2">
    <source>
        <dbReference type="ARBA" id="ARBA00022840"/>
    </source>
</evidence>
<keyword evidence="6" id="KW-1185">Reference proteome</keyword>
<evidence type="ECO:0000259" key="3">
    <source>
        <dbReference type="PROSITE" id="PS51192"/>
    </source>
</evidence>
<dbReference type="InterPro" id="IPR052511">
    <property type="entry name" value="ATP-dep_Helicase"/>
</dbReference>
<dbReference type="InterPro" id="IPR011545">
    <property type="entry name" value="DEAD/DEAH_box_helicase_dom"/>
</dbReference>
<dbReference type="Pfam" id="PF00270">
    <property type="entry name" value="DEAD"/>
    <property type="match status" value="1"/>
</dbReference>
<proteinExistence type="predicted"/>
<dbReference type="Proteomes" id="UP000248857">
    <property type="component" value="Unassembled WGS sequence"/>
</dbReference>
<dbReference type="SMART" id="SM00487">
    <property type="entry name" value="DEXDc"/>
    <property type="match status" value="1"/>
</dbReference>
<reference evidence="5 6" key="1">
    <citation type="journal article" date="2018" name="Sci. Rep.">
        <title>A novel species of the marine cyanobacterium Acaryochloris with a unique pigment content and lifestyle.</title>
        <authorList>
            <person name="Partensky F."/>
            <person name="Six C."/>
            <person name="Ratin M."/>
            <person name="Garczarek L."/>
            <person name="Vaulot D."/>
            <person name="Probert I."/>
            <person name="Calteau A."/>
            <person name="Gourvil P."/>
            <person name="Marie D."/>
            <person name="Grebert T."/>
            <person name="Bouchier C."/>
            <person name="Le Panse S."/>
            <person name="Gachenot M."/>
            <person name="Rodriguez F."/>
            <person name="Garrido J.L."/>
        </authorList>
    </citation>
    <scope>NUCLEOTIDE SEQUENCE [LARGE SCALE GENOMIC DNA]</scope>
    <source>
        <strain evidence="5 6">RCC1774</strain>
    </source>
</reference>
<protein>
    <submittedName>
        <fullName evidence="5">ATP-dependent RNA helicase DbpA</fullName>
        <ecNumber evidence="5">3.6.4.13</ecNumber>
    </submittedName>
</protein>
<dbReference type="InterPro" id="IPR014001">
    <property type="entry name" value="Helicase_ATP-bd"/>
</dbReference>
<organism evidence="5 6">
    <name type="scientific">Acaryochloris thomasi RCC1774</name>
    <dbReference type="NCBI Taxonomy" id="1764569"/>
    <lineage>
        <taxon>Bacteria</taxon>
        <taxon>Bacillati</taxon>
        <taxon>Cyanobacteriota</taxon>
        <taxon>Cyanophyceae</taxon>
        <taxon>Acaryochloridales</taxon>
        <taxon>Acaryochloridaceae</taxon>
        <taxon>Acaryochloris</taxon>
        <taxon>Acaryochloris thomasi</taxon>
    </lineage>
</organism>